<evidence type="ECO:0000313" key="1">
    <source>
        <dbReference type="EMBL" id="RNA66962.1"/>
    </source>
</evidence>
<dbReference type="EMBL" id="RHIB01000003">
    <property type="protein sequence ID" value="RNA66962.1"/>
    <property type="molecule type" value="Genomic_DNA"/>
</dbReference>
<sequence>MYYYPYRQEWSSVLEQLNQSLYGEGMVCSMTTQLFYIPATAGLEGNPELHRHLIPASYHRVTAVGSVYRLQNGEFDESIIHTLTSCVNKGLQEDKEVTRWLHVMRDNAPEGFESFIENIINWQRETEQTLSAAKQLIEQMGYDTEDQNGVSY</sequence>
<dbReference type="OrthoDB" id="2925451at2"/>
<proteinExistence type="predicted"/>
<accession>A0A3M7TNC9</accession>
<dbReference type="Proteomes" id="UP000278746">
    <property type="component" value="Unassembled WGS sequence"/>
</dbReference>
<evidence type="ECO:0000313" key="2">
    <source>
        <dbReference type="Proteomes" id="UP000278746"/>
    </source>
</evidence>
<keyword evidence="2" id="KW-1185">Reference proteome</keyword>
<organism evidence="1 2">
    <name type="scientific">Alteribacter keqinensis</name>
    <dbReference type="NCBI Taxonomy" id="2483800"/>
    <lineage>
        <taxon>Bacteria</taxon>
        <taxon>Bacillati</taxon>
        <taxon>Bacillota</taxon>
        <taxon>Bacilli</taxon>
        <taxon>Bacillales</taxon>
        <taxon>Bacillaceae</taxon>
        <taxon>Alteribacter</taxon>
    </lineage>
</organism>
<gene>
    <name evidence="1" type="ORF">EBO34_17345</name>
</gene>
<reference evidence="1 2" key="1">
    <citation type="submission" date="2018-10" db="EMBL/GenBank/DDBJ databases">
        <title>Bacillus Keqinensis sp. nov., a moderately halophilic bacterium isolated from a saline-alkaline lake.</title>
        <authorList>
            <person name="Wang H."/>
        </authorList>
    </citation>
    <scope>NUCLEOTIDE SEQUENCE [LARGE SCALE GENOMIC DNA]</scope>
    <source>
        <strain evidence="1 2">KQ-3</strain>
    </source>
</reference>
<dbReference type="AlphaFoldDB" id="A0A3M7TNC9"/>
<dbReference type="RefSeq" id="WP_122900928.1">
    <property type="nucleotide sequence ID" value="NZ_RHIB01000003.1"/>
</dbReference>
<protein>
    <submittedName>
        <fullName evidence="1">Uncharacterized protein</fullName>
    </submittedName>
</protein>
<comment type="caution">
    <text evidence="1">The sequence shown here is derived from an EMBL/GenBank/DDBJ whole genome shotgun (WGS) entry which is preliminary data.</text>
</comment>
<name>A0A3M7TNC9_9BACI</name>